<accession>M0IL90</accession>
<organism evidence="1 2">
    <name type="scientific">Haloferax sulfurifontis ATCC BAA-897</name>
    <dbReference type="NCBI Taxonomy" id="662480"/>
    <lineage>
        <taxon>Archaea</taxon>
        <taxon>Methanobacteriati</taxon>
        <taxon>Methanobacteriota</taxon>
        <taxon>Stenosarchaea group</taxon>
        <taxon>Halobacteria</taxon>
        <taxon>Halobacteriales</taxon>
        <taxon>Haloferacaceae</taxon>
        <taxon>Haloferax</taxon>
    </lineage>
</organism>
<gene>
    <name evidence="1" type="ORF">C441_04624</name>
</gene>
<dbReference type="Proteomes" id="UP000011508">
    <property type="component" value="Unassembled WGS sequence"/>
</dbReference>
<dbReference type="EMBL" id="AOLM01000007">
    <property type="protein sequence ID" value="ELZ96623.1"/>
    <property type="molecule type" value="Genomic_DNA"/>
</dbReference>
<evidence type="ECO:0000313" key="1">
    <source>
        <dbReference type="EMBL" id="ELZ96623.1"/>
    </source>
</evidence>
<sequence length="124" mass="14233">MTLDAGDIESVRFLADDDVLRTVFASAVKQGPTDDLEDDLVTRLTELGYETEQIVAMDARMMLVAGAGYMVRAVESHYDRLERIESAIAVYEDLRDERREERDQLFDEQYDLRKLTGVKPRVDN</sequence>
<dbReference type="PATRIC" id="fig|662480.6.peg.903"/>
<keyword evidence="2" id="KW-1185">Reference proteome</keyword>
<dbReference type="AlphaFoldDB" id="M0IL90"/>
<protein>
    <submittedName>
        <fullName evidence="1">Uncharacterized protein</fullName>
    </submittedName>
</protein>
<comment type="caution">
    <text evidence="1">The sequence shown here is derived from an EMBL/GenBank/DDBJ whole genome shotgun (WGS) entry which is preliminary data.</text>
</comment>
<proteinExistence type="predicted"/>
<evidence type="ECO:0000313" key="2">
    <source>
        <dbReference type="Proteomes" id="UP000011508"/>
    </source>
</evidence>
<reference evidence="1 2" key="1">
    <citation type="journal article" date="2014" name="PLoS Genet.">
        <title>Phylogenetically driven sequencing of extremely halophilic archaea reveals strategies for static and dynamic osmo-response.</title>
        <authorList>
            <person name="Becker E.A."/>
            <person name="Seitzer P.M."/>
            <person name="Tritt A."/>
            <person name="Larsen D."/>
            <person name="Krusor M."/>
            <person name="Yao A.I."/>
            <person name="Wu D."/>
            <person name="Madern D."/>
            <person name="Eisen J.A."/>
            <person name="Darling A.E."/>
            <person name="Facciotti M.T."/>
        </authorList>
    </citation>
    <scope>NUCLEOTIDE SEQUENCE [LARGE SCALE GENOMIC DNA]</scope>
    <source>
        <strain evidence="1 2">ATCC BAA-897</strain>
    </source>
</reference>
<name>M0IL90_9EURY</name>